<evidence type="ECO:0000259" key="1">
    <source>
        <dbReference type="Pfam" id="PF04754"/>
    </source>
</evidence>
<dbReference type="Proteomes" id="UP001623660">
    <property type="component" value="Unassembled WGS sequence"/>
</dbReference>
<gene>
    <name evidence="2" type="ORF">ACJDU8_01660</name>
</gene>
<accession>A0ABW8SGD1</accession>
<feature type="domain" description="Transposase (putative) YhgA-like" evidence="1">
    <location>
        <begin position="10"/>
        <end position="217"/>
    </location>
</feature>
<organism evidence="2 3">
    <name type="scientific">Candidatus Clostridium eludens</name>
    <dbReference type="NCBI Taxonomy" id="3381663"/>
    <lineage>
        <taxon>Bacteria</taxon>
        <taxon>Bacillati</taxon>
        <taxon>Bacillota</taxon>
        <taxon>Clostridia</taxon>
        <taxon>Eubacteriales</taxon>
        <taxon>Clostridiaceae</taxon>
        <taxon>Clostridium</taxon>
    </lineage>
</organism>
<reference evidence="2 3" key="1">
    <citation type="submission" date="2024-11" db="EMBL/GenBank/DDBJ databases">
        <authorList>
            <person name="Heng Y.C."/>
            <person name="Lim A.C.H."/>
            <person name="Lee J.K.Y."/>
            <person name="Kittelmann S."/>
        </authorList>
    </citation>
    <scope>NUCLEOTIDE SEQUENCE [LARGE SCALE GENOMIC DNA]</scope>
    <source>
        <strain evidence="2 3">WILCCON 0269</strain>
    </source>
</reference>
<dbReference type="RefSeq" id="WP_406790410.1">
    <property type="nucleotide sequence ID" value="NZ_JBJHZX010000002.1"/>
</dbReference>
<dbReference type="Pfam" id="PF04754">
    <property type="entry name" value="Transposase_31"/>
    <property type="match status" value="1"/>
</dbReference>
<protein>
    <submittedName>
        <fullName evidence="2">Rpn family recombination-promoting nuclease/putative transposase</fullName>
    </submittedName>
</protein>
<sequence>MNIKKDINNIHDKSYKDLFSNKEVFINLVQNFVKNSWSDELREENLELVNKSYILSDYEELESDIVYKANMGDNEVVFYVLLEFQSSVDYSMPIRLFLYMAEIWREFLKNTEKGEVKRKDFRLPAIVPLVLYNGEYKWTVERRFKNIINKSKLFGNNIIDFEYILFDINKYEKEELVQLGNISSAIFLLDQKVDFEEFISRIKDIALYFDRLTEEEKMILKHWLRTTLSDDLKNIIGEELESVLTANKGEVLRMTSNISKTIRETFERVKEEGIEQGIKKGREEGREQARLRDVKRVLKLVNRKFNYSDRTFDEKIKKANSDELNLIIENILDIERMEDLTRYLS</sequence>
<proteinExistence type="predicted"/>
<comment type="caution">
    <text evidence="2">The sequence shown here is derived from an EMBL/GenBank/DDBJ whole genome shotgun (WGS) entry which is preliminary data.</text>
</comment>
<dbReference type="PANTHER" id="PTHR34611">
    <property type="match status" value="1"/>
</dbReference>
<dbReference type="InterPro" id="IPR051699">
    <property type="entry name" value="Rpn/YhgA-like_nuclease"/>
</dbReference>
<evidence type="ECO:0000313" key="2">
    <source>
        <dbReference type="EMBL" id="MFL0194288.1"/>
    </source>
</evidence>
<dbReference type="PANTHER" id="PTHR34611:SF2">
    <property type="entry name" value="INACTIVE RECOMBINATION-PROMOTING NUCLEASE-LIKE PROTEIN RPNE-RELATED"/>
    <property type="match status" value="1"/>
</dbReference>
<evidence type="ECO:0000313" key="3">
    <source>
        <dbReference type="Proteomes" id="UP001623660"/>
    </source>
</evidence>
<keyword evidence="3" id="KW-1185">Reference proteome</keyword>
<name>A0ABW8SGD1_9CLOT</name>
<dbReference type="InterPro" id="IPR006842">
    <property type="entry name" value="Transposase_31"/>
</dbReference>
<dbReference type="EMBL" id="JBJHZX010000002">
    <property type="protein sequence ID" value="MFL0194288.1"/>
    <property type="molecule type" value="Genomic_DNA"/>
</dbReference>